<dbReference type="InterPro" id="IPR001048">
    <property type="entry name" value="Asp/Glu/Uridylate_kinase"/>
</dbReference>
<keyword evidence="2 9" id="KW-0055">Arginine biosynthesis</keyword>
<dbReference type="SUPFAM" id="SSF53633">
    <property type="entry name" value="Carbamate kinase-like"/>
    <property type="match status" value="1"/>
</dbReference>
<accession>A0A5D0N4S9</accession>
<comment type="catalytic activity">
    <reaction evidence="8 9">
        <text>N-acetyl-L-glutamate + ATP = N-acetyl-L-glutamyl 5-phosphate + ADP</text>
        <dbReference type="Rhea" id="RHEA:14629"/>
        <dbReference type="ChEBI" id="CHEBI:30616"/>
        <dbReference type="ChEBI" id="CHEBI:44337"/>
        <dbReference type="ChEBI" id="CHEBI:57936"/>
        <dbReference type="ChEBI" id="CHEBI:456216"/>
        <dbReference type="EC" id="2.7.2.8"/>
    </reaction>
</comment>
<feature type="binding site" evidence="9">
    <location>
        <position position="198"/>
    </location>
    <ligand>
        <name>substrate</name>
    </ligand>
</feature>
<gene>
    <name evidence="9 11" type="primary">argB</name>
    <name evidence="11" type="ORF">FXF69_40565</name>
</gene>
<keyword evidence="6 9" id="KW-0418">Kinase</keyword>
<dbReference type="PANTHER" id="PTHR23342:SF0">
    <property type="entry name" value="N-ACETYLGLUTAMATE SYNTHASE, MITOCHONDRIAL"/>
    <property type="match status" value="1"/>
</dbReference>
<dbReference type="PANTHER" id="PTHR23342">
    <property type="entry name" value="N-ACETYLGLUTAMATE SYNTHASE"/>
    <property type="match status" value="1"/>
</dbReference>
<evidence type="ECO:0000256" key="4">
    <source>
        <dbReference type="ARBA" id="ARBA00022679"/>
    </source>
</evidence>
<keyword evidence="5 9" id="KW-0547">Nucleotide-binding</keyword>
<dbReference type="GO" id="GO:0042450">
    <property type="term" value="P:L-arginine biosynthetic process via ornithine"/>
    <property type="evidence" value="ECO:0007669"/>
    <property type="project" value="UniProtKB-UniRule"/>
</dbReference>
<dbReference type="AlphaFoldDB" id="A0A5D0N4S9"/>
<dbReference type="GO" id="GO:0003991">
    <property type="term" value="F:acetylglutamate kinase activity"/>
    <property type="evidence" value="ECO:0007669"/>
    <property type="project" value="UniProtKB-UniRule"/>
</dbReference>
<evidence type="ECO:0000256" key="9">
    <source>
        <dbReference type="HAMAP-Rule" id="MF_00082"/>
    </source>
</evidence>
<dbReference type="PRINTS" id="PR00474">
    <property type="entry name" value="GLU5KINASE"/>
</dbReference>
<comment type="similarity">
    <text evidence="9">Belongs to the acetylglutamate kinase family. ArgB subfamily.</text>
</comment>
<dbReference type="InterPro" id="IPR036393">
    <property type="entry name" value="AceGlu_kinase-like_sf"/>
</dbReference>
<evidence type="ECO:0000256" key="5">
    <source>
        <dbReference type="ARBA" id="ARBA00022741"/>
    </source>
</evidence>
<dbReference type="Proteomes" id="UP000323380">
    <property type="component" value="Unassembled WGS sequence"/>
</dbReference>
<proteinExistence type="inferred from homology"/>
<dbReference type="InterPro" id="IPR001057">
    <property type="entry name" value="Glu/AcGlu_kinase"/>
</dbReference>
<dbReference type="Pfam" id="PF00696">
    <property type="entry name" value="AA_kinase"/>
    <property type="match status" value="1"/>
</dbReference>
<dbReference type="InterPro" id="IPR004662">
    <property type="entry name" value="AcgluKinase_fam"/>
</dbReference>
<dbReference type="Gene3D" id="3.40.1160.10">
    <property type="entry name" value="Acetylglutamate kinase-like"/>
    <property type="match status" value="1"/>
</dbReference>
<evidence type="ECO:0000256" key="8">
    <source>
        <dbReference type="ARBA" id="ARBA00048141"/>
    </source>
</evidence>
<dbReference type="PIRSF" id="PIRSF000728">
    <property type="entry name" value="NAGK"/>
    <property type="match status" value="1"/>
</dbReference>
<dbReference type="EMBL" id="VSFG01000014">
    <property type="protein sequence ID" value="TYB39390.1"/>
    <property type="molecule type" value="Genomic_DNA"/>
</dbReference>
<dbReference type="UniPathway" id="UPA00068">
    <property type="reaction ID" value="UER00107"/>
</dbReference>
<evidence type="ECO:0000256" key="6">
    <source>
        <dbReference type="ARBA" id="ARBA00022777"/>
    </source>
</evidence>
<evidence type="ECO:0000313" key="12">
    <source>
        <dbReference type="Proteomes" id="UP000323380"/>
    </source>
</evidence>
<dbReference type="InterPro" id="IPR041727">
    <property type="entry name" value="NAGK-C"/>
</dbReference>
<name>A0A5D0N4S9_9ACTN</name>
<reference evidence="11 12" key="1">
    <citation type="submission" date="2019-08" db="EMBL/GenBank/DDBJ databases">
        <title>Actinomadura sp. nov. CYP1-5 isolated from mountain soil.</title>
        <authorList>
            <person name="Songsumanus A."/>
            <person name="Kuncharoen N."/>
            <person name="Kudo T."/>
            <person name="Yuki M."/>
            <person name="Igarashi Y."/>
            <person name="Tanasupawat S."/>
        </authorList>
    </citation>
    <scope>NUCLEOTIDE SEQUENCE [LARGE SCALE GENOMIC DNA]</scope>
    <source>
        <strain evidence="11 12">JCM 14158</strain>
    </source>
</reference>
<dbReference type="InterPro" id="IPR037528">
    <property type="entry name" value="ArgB"/>
</dbReference>
<comment type="pathway">
    <text evidence="1 9">Amino-acid biosynthesis; L-arginine biosynthesis; N(2)-acetyl-L-ornithine from L-glutamate: step 2/4.</text>
</comment>
<keyword evidence="4 9" id="KW-0808">Transferase</keyword>
<evidence type="ECO:0000256" key="3">
    <source>
        <dbReference type="ARBA" id="ARBA00022605"/>
    </source>
</evidence>
<feature type="binding site" evidence="9">
    <location>
        <position position="99"/>
    </location>
    <ligand>
        <name>substrate</name>
    </ligand>
</feature>
<evidence type="ECO:0000313" key="11">
    <source>
        <dbReference type="EMBL" id="TYB39390.1"/>
    </source>
</evidence>
<feature type="domain" description="Aspartate/glutamate/uridylate kinase" evidence="10">
    <location>
        <begin position="37"/>
        <end position="283"/>
    </location>
</feature>
<dbReference type="HAMAP" id="MF_00082">
    <property type="entry name" value="ArgB"/>
    <property type="match status" value="1"/>
</dbReference>
<protein>
    <recommendedName>
        <fullName evidence="9">Acetylglutamate kinase</fullName>
        <ecNumber evidence="9">2.7.2.8</ecNumber>
    </recommendedName>
    <alternativeName>
        <fullName evidence="9">N-acetyl-L-glutamate 5-phosphotransferase</fullName>
    </alternativeName>
    <alternativeName>
        <fullName evidence="9">NAG kinase</fullName>
        <shortName evidence="9">NAGK</shortName>
    </alternativeName>
</protein>
<evidence type="ECO:0000259" key="10">
    <source>
        <dbReference type="Pfam" id="PF00696"/>
    </source>
</evidence>
<dbReference type="FunFam" id="3.40.1160.10:FF:000004">
    <property type="entry name" value="Acetylglutamate kinase"/>
    <property type="match status" value="1"/>
</dbReference>
<feature type="site" description="Transition state stabilizer" evidence="9">
    <location>
        <position position="42"/>
    </location>
</feature>
<keyword evidence="3 9" id="KW-0028">Amino-acid biosynthesis</keyword>
<sequence>MSAGTSGAELRKNRAGVLGKAGTLIEALPWLERFHGKTVVIKYGGHAMTDEKLRHSFAEDVVFLRYAGLRPVIVHGGGPQINAALARNGIDSTFTAGLRVTTPEAMEVVRMVLTGQVQRDVVGLINRHGPFALGMSGEDANLFTAERKRAVVDGAPVDIGQVGEIVEVQVGAVRSLLDDARVPVISSVARGDDGELYNVNADTAAAALAVALDAEKLVVLTDVEGLYADWSPDREQGADDVIDRLTADELAAMLPDLSSGMVPKMEACLAAVRGGVPQAHVLDGRVPHALLLEIFTDEGIGTMVLPSLPGGPDVKEDTA</sequence>
<comment type="subcellular location">
    <subcellularLocation>
        <location evidence="9">Cytoplasm</location>
    </subcellularLocation>
</comment>
<organism evidence="11 12">
    <name type="scientific">Actinomadura chibensis</name>
    <dbReference type="NCBI Taxonomy" id="392828"/>
    <lineage>
        <taxon>Bacteria</taxon>
        <taxon>Bacillati</taxon>
        <taxon>Actinomycetota</taxon>
        <taxon>Actinomycetes</taxon>
        <taxon>Streptosporangiales</taxon>
        <taxon>Thermomonosporaceae</taxon>
        <taxon>Actinomadura</taxon>
    </lineage>
</organism>
<feature type="binding site" evidence="9">
    <location>
        <begin position="77"/>
        <end position="78"/>
    </location>
    <ligand>
        <name>substrate</name>
    </ligand>
</feature>
<dbReference type="STRING" id="1220554.GCA_001552135_08308"/>
<comment type="function">
    <text evidence="9">Catalyzes the ATP-dependent phosphorylation of N-acetyl-L-glutamate.</text>
</comment>
<feature type="site" description="Transition state stabilizer" evidence="9">
    <location>
        <position position="264"/>
    </location>
</feature>
<dbReference type="CDD" id="cd04250">
    <property type="entry name" value="AAK_NAGK-C"/>
    <property type="match status" value="1"/>
</dbReference>
<comment type="caution">
    <text evidence="11">The sequence shown here is derived from an EMBL/GenBank/DDBJ whole genome shotgun (WGS) entry which is preliminary data.</text>
</comment>
<dbReference type="EC" id="2.7.2.8" evidence="9"/>
<dbReference type="RefSeq" id="WP_067905641.1">
    <property type="nucleotide sequence ID" value="NZ_VSFG01000014.1"/>
</dbReference>
<keyword evidence="9" id="KW-0963">Cytoplasm</keyword>
<dbReference type="NCBIfam" id="TIGR00761">
    <property type="entry name" value="argB"/>
    <property type="match status" value="1"/>
</dbReference>
<evidence type="ECO:0000256" key="7">
    <source>
        <dbReference type="ARBA" id="ARBA00022840"/>
    </source>
</evidence>
<evidence type="ECO:0000256" key="1">
    <source>
        <dbReference type="ARBA" id="ARBA00004828"/>
    </source>
</evidence>
<dbReference type="GO" id="GO:0005737">
    <property type="term" value="C:cytoplasm"/>
    <property type="evidence" value="ECO:0007669"/>
    <property type="project" value="UniProtKB-SubCell"/>
</dbReference>
<dbReference type="GO" id="GO:0005524">
    <property type="term" value="F:ATP binding"/>
    <property type="evidence" value="ECO:0007669"/>
    <property type="project" value="UniProtKB-UniRule"/>
</dbReference>
<keyword evidence="12" id="KW-1185">Reference proteome</keyword>
<evidence type="ECO:0000256" key="2">
    <source>
        <dbReference type="ARBA" id="ARBA00022571"/>
    </source>
</evidence>
<keyword evidence="7 9" id="KW-0067">ATP-binding</keyword>